<evidence type="ECO:0000313" key="1">
    <source>
        <dbReference type="EMBL" id="AVK07441.1"/>
    </source>
</evidence>
<proteinExistence type="predicted"/>
<organism evidence="1 2">
    <name type="scientific">Pseudomonas paraeruginosa</name>
    <dbReference type="NCBI Taxonomy" id="2994495"/>
    <lineage>
        <taxon>Bacteria</taxon>
        <taxon>Pseudomonadati</taxon>
        <taxon>Pseudomonadota</taxon>
        <taxon>Gammaproteobacteria</taxon>
        <taxon>Pseudomonadales</taxon>
        <taxon>Pseudomonadaceae</taxon>
        <taxon>Pseudomonas</taxon>
    </lineage>
</organism>
<dbReference type="EMBL" id="CP027169">
    <property type="protein sequence ID" value="AVK07441.1"/>
    <property type="molecule type" value="Genomic_DNA"/>
</dbReference>
<gene>
    <name evidence="1" type="ORF">CSB93_3925</name>
</gene>
<dbReference type="Proteomes" id="UP000238390">
    <property type="component" value="Chromosome"/>
</dbReference>
<dbReference type="AlphaFoldDB" id="A0A2R3IZV6"/>
<accession>A0A2R3IZV6</accession>
<evidence type="ECO:0000313" key="2">
    <source>
        <dbReference type="Proteomes" id="UP000238390"/>
    </source>
</evidence>
<reference evidence="1 2" key="1">
    <citation type="submission" date="2018-02" db="EMBL/GenBank/DDBJ databases">
        <title>FDA/CDC Antimicrobial Resistant Isolate Bank Genome Sequencing.</title>
        <authorList>
            <person name="Benahmed F.H."/>
            <person name="Lutgring J.D."/>
            <person name="Yoo B."/>
            <person name="Machado M."/>
            <person name="Brown A."/>
            <person name="McAllister G."/>
            <person name="Perry A."/>
            <person name="Halpin A.L."/>
            <person name="Vavikolanu K."/>
            <person name="Ott S."/>
            <person name="Zhao X."/>
            <person name="Tallon L.J."/>
            <person name="Sadzewicz L."/>
            <person name="Aluvathingal J."/>
            <person name="Nadendla S."/>
            <person name="Voskania-kordi A."/>
            <person name="Simonyan V."/>
            <person name="Patel J."/>
            <person name="Shawar R.M."/>
        </authorList>
    </citation>
    <scope>NUCLEOTIDE SEQUENCE [LARGE SCALE GENOMIC DNA]</scope>
    <source>
        <strain evidence="1 2">AR_0356</strain>
    </source>
</reference>
<sequence length="43" mass="4580">MQMHSVDVVLVMAWCSSTTARPTLFAAPPVSFATECVPSTGPR</sequence>
<keyword evidence="2" id="KW-1185">Reference proteome</keyword>
<name>A0A2R3IZV6_9PSED</name>
<protein>
    <submittedName>
        <fullName evidence="1">Uncharacterized protein</fullName>
    </submittedName>
</protein>